<dbReference type="GO" id="GO:0009097">
    <property type="term" value="P:isoleucine biosynthetic process"/>
    <property type="evidence" value="ECO:0007669"/>
    <property type="project" value="UniProtKB-UniRule"/>
</dbReference>
<dbReference type="InterPro" id="IPR013116">
    <property type="entry name" value="KARI_N"/>
</dbReference>
<evidence type="ECO:0000256" key="12">
    <source>
        <dbReference type="HAMAP-Rule" id="MF_00435"/>
    </source>
</evidence>
<keyword evidence="6 12" id="KW-0460">Magnesium</keyword>
<evidence type="ECO:0000256" key="5">
    <source>
        <dbReference type="ARBA" id="ARBA00022723"/>
    </source>
</evidence>
<evidence type="ECO:0000256" key="8">
    <source>
        <dbReference type="ARBA" id="ARBA00023304"/>
    </source>
</evidence>
<comment type="caution">
    <text evidence="16">The sequence shown here is derived from an EMBL/GenBank/DDBJ whole genome shotgun (WGS) entry which is preliminary data.</text>
</comment>
<dbReference type="GO" id="GO:0050661">
    <property type="term" value="F:NADP binding"/>
    <property type="evidence" value="ECO:0007669"/>
    <property type="project" value="InterPro"/>
</dbReference>
<name>A0A7J3ZNE5_9CREN</name>
<feature type="binding site" evidence="12 13">
    <location>
        <position position="195"/>
    </location>
    <ligand>
        <name>Mg(2+)</name>
        <dbReference type="ChEBI" id="CHEBI:18420"/>
        <label>1</label>
    </ligand>
</feature>
<keyword evidence="7 12" id="KW-0560">Oxidoreductase</keyword>
<feature type="binding site" evidence="12">
    <location>
        <position position="53"/>
    </location>
    <ligand>
        <name>NADP(+)</name>
        <dbReference type="ChEBI" id="CHEBI:58349"/>
    </ligand>
</feature>
<comment type="function">
    <text evidence="11">Involved in the biosynthesis of branched-chain amino acids (BCAA). Catalyzes an alkyl-migration followed by a ketol-acid reduction of (S)-2-acetolactate (S2AL) to yield (R)-2,3-dihydroxy-isovalerate. In the isomerase reaction, S2AL is rearranged via a Mg-dependent methyl migration to produce 3-hydroxy-3-methyl-2-ketobutyrate (HMKB). In the reductase reaction, this 2-ketoacid undergoes a metal-dependent reduction by NADPH or NADH to yield (R)-2,3-dihydroxy-isovalerate.</text>
</comment>
<evidence type="ECO:0000256" key="10">
    <source>
        <dbReference type="ARBA" id="ARBA00052344"/>
    </source>
</evidence>
<dbReference type="Gene3D" id="6.10.240.10">
    <property type="match status" value="1"/>
</dbReference>
<dbReference type="PROSITE" id="PS51851">
    <property type="entry name" value="KARI_C"/>
    <property type="match status" value="1"/>
</dbReference>
<comment type="catalytic activity">
    <reaction evidence="12">
        <text>(2R)-2,3-dihydroxy-3-methylbutanoate + NADP(+) = (2S)-2-acetolactate + NADPH + H(+)</text>
        <dbReference type="Rhea" id="RHEA:22068"/>
        <dbReference type="ChEBI" id="CHEBI:15378"/>
        <dbReference type="ChEBI" id="CHEBI:49072"/>
        <dbReference type="ChEBI" id="CHEBI:57783"/>
        <dbReference type="ChEBI" id="CHEBI:58349"/>
        <dbReference type="ChEBI" id="CHEBI:58476"/>
        <dbReference type="EC" id="1.1.1.86"/>
    </reaction>
</comment>
<dbReference type="PROSITE" id="PS51850">
    <property type="entry name" value="KARI_N"/>
    <property type="match status" value="1"/>
</dbReference>
<evidence type="ECO:0000256" key="11">
    <source>
        <dbReference type="ARBA" id="ARBA00055021"/>
    </source>
</evidence>
<evidence type="ECO:0000256" key="4">
    <source>
        <dbReference type="ARBA" id="ARBA00022605"/>
    </source>
</evidence>
<comment type="similarity">
    <text evidence="3 12 13">Belongs to the ketol-acid reductoisomerase family.</text>
</comment>
<feature type="active site" evidence="12">
    <location>
        <position position="108"/>
    </location>
</feature>
<comment type="caution">
    <text evidence="12">Lacks conserved residue(s) required for the propagation of feature annotation.</text>
</comment>
<dbReference type="UniPathway" id="UPA00049">
    <property type="reaction ID" value="UER00060"/>
</dbReference>
<feature type="binding site" evidence="12 13">
    <location>
        <position position="227"/>
    </location>
    <ligand>
        <name>Mg(2+)</name>
        <dbReference type="ChEBI" id="CHEBI:18420"/>
        <label>2</label>
    </ligand>
</feature>
<feature type="binding site" evidence="12 13">
    <location>
        <position position="191"/>
    </location>
    <ligand>
        <name>Mg(2+)</name>
        <dbReference type="ChEBI" id="CHEBI:18420"/>
        <label>1</label>
    </ligand>
</feature>
<evidence type="ECO:0000256" key="6">
    <source>
        <dbReference type="ARBA" id="ARBA00022842"/>
    </source>
</evidence>
<dbReference type="GO" id="GO:0009099">
    <property type="term" value="P:L-valine biosynthetic process"/>
    <property type="evidence" value="ECO:0007669"/>
    <property type="project" value="UniProtKB-UniRule"/>
</dbReference>
<comment type="pathway">
    <text evidence="2 12">Amino-acid biosynthesis; L-isoleucine biosynthesis; L-isoleucine from 2-oxobutanoate: step 2/4.</text>
</comment>
<dbReference type="InterPro" id="IPR000506">
    <property type="entry name" value="KARI_C"/>
</dbReference>
<dbReference type="GO" id="GO:0000287">
    <property type="term" value="F:magnesium ion binding"/>
    <property type="evidence" value="ECO:0007669"/>
    <property type="project" value="UniProtKB-UniRule"/>
</dbReference>
<comment type="cofactor">
    <cofactor evidence="12">
        <name>Mg(2+)</name>
        <dbReference type="ChEBI" id="CHEBI:18420"/>
    </cofactor>
    <text evidence="12">Binds 2 magnesium ions per subunit.</text>
</comment>
<feature type="binding site" evidence="12">
    <location>
        <begin position="25"/>
        <end position="28"/>
    </location>
    <ligand>
        <name>NADP(+)</name>
        <dbReference type="ChEBI" id="CHEBI:58349"/>
    </ligand>
</feature>
<dbReference type="EMBL" id="DRZC01000079">
    <property type="protein sequence ID" value="HHQ80970.1"/>
    <property type="molecule type" value="Genomic_DNA"/>
</dbReference>
<dbReference type="InterPro" id="IPR008927">
    <property type="entry name" value="6-PGluconate_DH-like_C_sf"/>
</dbReference>
<dbReference type="PANTHER" id="PTHR21371">
    <property type="entry name" value="KETOL-ACID REDUCTOISOMERASE, MITOCHONDRIAL"/>
    <property type="match status" value="1"/>
</dbReference>
<dbReference type="SUPFAM" id="SSF48179">
    <property type="entry name" value="6-phosphogluconate dehydrogenase C-terminal domain-like"/>
    <property type="match status" value="1"/>
</dbReference>
<reference evidence="16" key="1">
    <citation type="journal article" date="2020" name="mSystems">
        <title>Genome- and Community-Level Interaction Insights into Carbon Utilization and Element Cycling Functions of Hydrothermarchaeota in Hydrothermal Sediment.</title>
        <authorList>
            <person name="Zhou Z."/>
            <person name="Liu Y."/>
            <person name="Xu W."/>
            <person name="Pan J."/>
            <person name="Luo Z.H."/>
            <person name="Li M."/>
        </authorList>
    </citation>
    <scope>NUCLEOTIDE SEQUENCE [LARGE SCALE GENOMIC DNA]</scope>
    <source>
        <strain evidence="16">SpSt-1116</strain>
    </source>
</reference>
<feature type="binding site" evidence="12 13">
    <location>
        <position position="231"/>
    </location>
    <ligand>
        <name>Mg(2+)</name>
        <dbReference type="ChEBI" id="CHEBI:18420"/>
        <label>2</label>
    </ligand>
</feature>
<dbReference type="Gene3D" id="3.40.50.720">
    <property type="entry name" value="NAD(P)-binding Rossmann-like Domain"/>
    <property type="match status" value="1"/>
</dbReference>
<dbReference type="NCBIfam" id="NF004017">
    <property type="entry name" value="PRK05479.1"/>
    <property type="match status" value="1"/>
</dbReference>
<dbReference type="InterPro" id="IPR013023">
    <property type="entry name" value="KARI"/>
</dbReference>
<dbReference type="Pfam" id="PF01450">
    <property type="entry name" value="KARI_C"/>
    <property type="match status" value="1"/>
</dbReference>
<keyword evidence="5 12" id="KW-0479">Metal-binding</keyword>
<dbReference type="HAMAP" id="MF_00435">
    <property type="entry name" value="IlvC"/>
    <property type="match status" value="1"/>
</dbReference>
<evidence type="ECO:0000313" key="16">
    <source>
        <dbReference type="EMBL" id="HHQ80970.1"/>
    </source>
</evidence>
<comment type="catalytic activity">
    <reaction evidence="10">
        <text>(2R)-2,3-dihydroxy-3-methylbutanoate + NADP(+) = (2S)-2-acetolactate + NADPH + H(+)</text>
        <dbReference type="Rhea" id="RHEA:22068"/>
        <dbReference type="ChEBI" id="CHEBI:15378"/>
        <dbReference type="ChEBI" id="CHEBI:49072"/>
        <dbReference type="ChEBI" id="CHEBI:57783"/>
        <dbReference type="ChEBI" id="CHEBI:58349"/>
        <dbReference type="ChEBI" id="CHEBI:58476"/>
        <dbReference type="EC" id="1.1.1.383"/>
    </reaction>
</comment>
<comment type="function">
    <text evidence="12">Involved in the biosynthesis of branched-chain amino acids (BCAA). Catalyzes an alkyl-migration followed by a ketol-acid reduction of (S)-2-acetolactate (S2AL) to yield (R)-2,3-dihydroxy-isovalerate. In the isomerase reaction, S2AL is rearranged via a Mg-dependent methyl migration to produce 3-hydroxy-3-methyl-2-ketobutyrate (HMKB). In the reductase reaction, this 2-ketoacid undergoes a metal-dependent reduction by NADPH to yield (R)-2,3-dihydroxy-isovalerate.</text>
</comment>
<feature type="binding site" evidence="12">
    <location>
        <position position="48"/>
    </location>
    <ligand>
        <name>NADP(+)</name>
        <dbReference type="ChEBI" id="CHEBI:58349"/>
    </ligand>
</feature>
<keyword evidence="4 12" id="KW-0028">Amino-acid biosynthesis</keyword>
<dbReference type="EC" id="1.1.1.86" evidence="12"/>
<feature type="binding site" evidence="12">
    <location>
        <position position="134"/>
    </location>
    <ligand>
        <name>NADP(+)</name>
        <dbReference type="ChEBI" id="CHEBI:58349"/>
    </ligand>
</feature>
<comment type="catalytic activity">
    <reaction evidence="9">
        <text>(2R)-2,3-dihydroxy-3-methylbutanoate + NAD(+) = (2S)-2-acetolactate + NADH + H(+)</text>
        <dbReference type="Rhea" id="RHEA:30627"/>
        <dbReference type="ChEBI" id="CHEBI:15378"/>
        <dbReference type="ChEBI" id="CHEBI:49072"/>
        <dbReference type="ChEBI" id="CHEBI:57540"/>
        <dbReference type="ChEBI" id="CHEBI:57945"/>
        <dbReference type="ChEBI" id="CHEBI:58476"/>
        <dbReference type="EC" id="1.1.1.383"/>
    </reaction>
</comment>
<evidence type="ECO:0000256" key="1">
    <source>
        <dbReference type="ARBA" id="ARBA00004864"/>
    </source>
</evidence>
<dbReference type="GO" id="GO:0004455">
    <property type="term" value="F:ketol-acid reductoisomerase activity"/>
    <property type="evidence" value="ECO:0007669"/>
    <property type="project" value="UniProtKB-UniRule"/>
</dbReference>
<evidence type="ECO:0000256" key="7">
    <source>
        <dbReference type="ARBA" id="ARBA00023002"/>
    </source>
</evidence>
<keyword evidence="8 12" id="KW-0100">Branched-chain amino acid biosynthesis</keyword>
<protein>
    <recommendedName>
        <fullName evidence="12">Ketol-acid reductoisomerase (NADP(+))</fullName>
        <shortName evidence="12">KARI</shortName>
        <ecNumber evidence="12">1.1.1.86</ecNumber>
    </recommendedName>
    <alternativeName>
        <fullName evidence="12">Acetohydroxy-acid isomeroreductase</fullName>
        <shortName evidence="12">AHIR</shortName>
    </alternativeName>
    <alternativeName>
        <fullName evidence="12">Alpha-keto-beta-hydroxylacyl reductoisomerase</fullName>
    </alternativeName>
</protein>
<evidence type="ECO:0000256" key="3">
    <source>
        <dbReference type="ARBA" id="ARBA00010318"/>
    </source>
</evidence>
<dbReference type="AlphaFoldDB" id="A0A7J3ZNE5"/>
<dbReference type="SUPFAM" id="SSF51735">
    <property type="entry name" value="NAD(P)-binding Rossmann-fold domains"/>
    <property type="match status" value="1"/>
</dbReference>
<comment type="catalytic activity">
    <reaction evidence="12">
        <text>(2R,3R)-2,3-dihydroxy-3-methylpentanoate + NADP(+) = (S)-2-ethyl-2-hydroxy-3-oxobutanoate + NADPH + H(+)</text>
        <dbReference type="Rhea" id="RHEA:13493"/>
        <dbReference type="ChEBI" id="CHEBI:15378"/>
        <dbReference type="ChEBI" id="CHEBI:49256"/>
        <dbReference type="ChEBI" id="CHEBI:49258"/>
        <dbReference type="ChEBI" id="CHEBI:57783"/>
        <dbReference type="ChEBI" id="CHEBI:58349"/>
        <dbReference type="EC" id="1.1.1.86"/>
    </reaction>
</comment>
<feature type="domain" description="KARI C-terminal knotted" evidence="15">
    <location>
        <begin position="183"/>
        <end position="328"/>
    </location>
</feature>
<dbReference type="Pfam" id="PF07991">
    <property type="entry name" value="KARI_N"/>
    <property type="match status" value="1"/>
</dbReference>
<dbReference type="FunFam" id="3.40.50.720:FF:000023">
    <property type="entry name" value="Ketol-acid reductoisomerase (NADP(+))"/>
    <property type="match status" value="1"/>
</dbReference>
<dbReference type="PIRSF" id="PIRSF000116">
    <property type="entry name" value="IlvC_gammaproteo"/>
    <property type="match status" value="1"/>
</dbReference>
<evidence type="ECO:0000256" key="13">
    <source>
        <dbReference type="PROSITE-ProRule" id="PRU01198"/>
    </source>
</evidence>
<feature type="binding site" evidence="12 13">
    <location>
        <position position="252"/>
    </location>
    <ligand>
        <name>substrate</name>
    </ligand>
</feature>
<organism evidence="16">
    <name type="scientific">Fervidicoccus fontis</name>
    <dbReference type="NCBI Taxonomy" id="683846"/>
    <lineage>
        <taxon>Archaea</taxon>
        <taxon>Thermoproteota</taxon>
        <taxon>Thermoprotei</taxon>
        <taxon>Fervidicoccales</taxon>
        <taxon>Fervidicoccaceae</taxon>
        <taxon>Fervidicoccus</taxon>
    </lineage>
</organism>
<evidence type="ECO:0000256" key="2">
    <source>
        <dbReference type="ARBA" id="ARBA00004885"/>
    </source>
</evidence>
<dbReference type="UniPathway" id="UPA00047">
    <property type="reaction ID" value="UER00056"/>
</dbReference>
<proteinExistence type="inferred from homology"/>
<dbReference type="InterPro" id="IPR014359">
    <property type="entry name" value="KARI_prok"/>
</dbReference>
<dbReference type="PANTHER" id="PTHR21371:SF1">
    <property type="entry name" value="KETOL-ACID REDUCTOISOMERASE, MITOCHONDRIAL"/>
    <property type="match status" value="1"/>
</dbReference>
<feature type="domain" description="KARI N-terminal Rossmann" evidence="14">
    <location>
        <begin position="2"/>
        <end position="182"/>
    </location>
</feature>
<evidence type="ECO:0000256" key="9">
    <source>
        <dbReference type="ARBA" id="ARBA00050504"/>
    </source>
</evidence>
<dbReference type="NCBIfam" id="TIGR00465">
    <property type="entry name" value="ilvC"/>
    <property type="match status" value="1"/>
</dbReference>
<accession>A0A7J3ZNE5</accession>
<sequence>MARIFLESEIDTSIIENETIAVIGYGSQGRAQALNLRDSGFKVIVGARENGASRKRAREEGFEVYEISKAAEMASIILLLVPDMVQPKVYEEHIEPSLSEGKSLCFAHGFNVHFGLIRPPKYVDVFMVAPKGPGVKVREAFLEGRGVPALVAVHNDYTGKALQKALAIAKGIGCARAGAILTTFKEETETDLIGEQCVLVGGLMELIKKGFEVLVELGYQPEVAYFEVCNEAKLIMDLIFSGGLSGMLKNVSETARYGGLTVGPKVIDDSVKERMKEAARRVQDGSFAREWVEEYSSGTPKLKRLLADLEKHQLEVVGREMRKLLSLEG</sequence>
<evidence type="ECO:0000259" key="15">
    <source>
        <dbReference type="PROSITE" id="PS51851"/>
    </source>
</evidence>
<keyword evidence="16" id="KW-0413">Isomerase</keyword>
<evidence type="ECO:0000259" key="14">
    <source>
        <dbReference type="PROSITE" id="PS51850"/>
    </source>
</evidence>
<comment type="pathway">
    <text evidence="1 12">Amino-acid biosynthesis; L-valine biosynthesis; L-valine from pyruvate: step 2/4.</text>
</comment>
<feature type="binding site" evidence="12 13">
    <location>
        <position position="191"/>
    </location>
    <ligand>
        <name>Mg(2+)</name>
        <dbReference type="ChEBI" id="CHEBI:18420"/>
        <label>2</label>
    </ligand>
</feature>
<keyword evidence="12" id="KW-0521">NADP</keyword>
<dbReference type="InterPro" id="IPR036291">
    <property type="entry name" value="NAD(P)-bd_dom_sf"/>
</dbReference>
<gene>
    <name evidence="12 16" type="primary">ilvC</name>
    <name evidence="16" type="ORF">ENM78_05940</name>
</gene>
<dbReference type="GO" id="GO:0016853">
    <property type="term" value="F:isomerase activity"/>
    <property type="evidence" value="ECO:0007669"/>
    <property type="project" value="UniProtKB-KW"/>
</dbReference>